<evidence type="ECO:0000259" key="2">
    <source>
        <dbReference type="Pfam" id="PF01757"/>
    </source>
</evidence>
<feature type="transmembrane region" description="Helical" evidence="1">
    <location>
        <begin position="164"/>
        <end position="182"/>
    </location>
</feature>
<dbReference type="GO" id="GO:0009103">
    <property type="term" value="P:lipopolysaccharide biosynthetic process"/>
    <property type="evidence" value="ECO:0007669"/>
    <property type="project" value="TreeGrafter"/>
</dbReference>
<evidence type="ECO:0000313" key="4">
    <source>
        <dbReference type="Proteomes" id="UP000295620"/>
    </source>
</evidence>
<accession>A0A4R6SZ31</accession>
<dbReference type="Pfam" id="PF01757">
    <property type="entry name" value="Acyl_transf_3"/>
    <property type="match status" value="1"/>
</dbReference>
<feature type="transmembrane region" description="Helical" evidence="1">
    <location>
        <begin position="325"/>
        <end position="345"/>
    </location>
</feature>
<organism evidence="3 4">
    <name type="scientific">Pedobacter metabolipauper</name>
    <dbReference type="NCBI Taxonomy" id="425513"/>
    <lineage>
        <taxon>Bacteria</taxon>
        <taxon>Pseudomonadati</taxon>
        <taxon>Bacteroidota</taxon>
        <taxon>Sphingobacteriia</taxon>
        <taxon>Sphingobacteriales</taxon>
        <taxon>Sphingobacteriaceae</taxon>
        <taxon>Pedobacter</taxon>
    </lineage>
</organism>
<evidence type="ECO:0000256" key="1">
    <source>
        <dbReference type="SAM" id="Phobius"/>
    </source>
</evidence>
<sequence>MKDTMIAPVVNRSFGLDLTRAFAITLVLIAHFVKQLEHFGFWGVELFFGLSGFLIGQILWRSFSETEDWSFKYLLNFWSRRWWRTVPNYYLFLVIMLIFHYSYDQLPSVSLFIKHLWFGQNFLARNGGFFGVAWSLCIEEWFYLIFPTVLFLISKLKARPKTAFILSLIIVFVFCAIVREVLIRQHVGHSLRGITMARLDAIGCGVLVAFWLSTTKITPIKRWAAFCAGTVLFIISFVTVYFSGQTYDEIKESRYLLVSVSLGFSLMLPVISLMPRPAGIFKYFSAAVEKVSHWTYSLYLSHIPVMFAVYSLMGKSRSDFYVNTGSKVIGLVITFVVSAVIFKYFELPFTHKRPREIRPGKL</sequence>
<evidence type="ECO:0000313" key="3">
    <source>
        <dbReference type="EMBL" id="TDQ09992.1"/>
    </source>
</evidence>
<feature type="transmembrane region" description="Helical" evidence="1">
    <location>
        <begin position="39"/>
        <end position="60"/>
    </location>
</feature>
<keyword evidence="1" id="KW-0472">Membrane</keyword>
<protein>
    <submittedName>
        <fullName evidence="3">Peptidoglycan/LPS O-acetylase OafA/YrhL</fullName>
    </submittedName>
</protein>
<comment type="caution">
    <text evidence="3">The sequence shown here is derived from an EMBL/GenBank/DDBJ whole genome shotgun (WGS) entry which is preliminary data.</text>
</comment>
<gene>
    <name evidence="3" type="ORF">ATK78_2151</name>
</gene>
<feature type="transmembrane region" description="Helical" evidence="1">
    <location>
        <begin position="129"/>
        <end position="152"/>
    </location>
</feature>
<keyword evidence="1" id="KW-0812">Transmembrane</keyword>
<dbReference type="PANTHER" id="PTHR23028">
    <property type="entry name" value="ACETYLTRANSFERASE"/>
    <property type="match status" value="1"/>
</dbReference>
<proteinExistence type="predicted"/>
<dbReference type="EMBL" id="SNYC01000004">
    <property type="protein sequence ID" value="TDQ09992.1"/>
    <property type="molecule type" value="Genomic_DNA"/>
</dbReference>
<dbReference type="RefSeq" id="WP_133576036.1">
    <property type="nucleotide sequence ID" value="NZ_SNYC01000004.1"/>
</dbReference>
<feature type="transmembrane region" description="Helical" evidence="1">
    <location>
        <begin position="12"/>
        <end position="33"/>
    </location>
</feature>
<dbReference type="AlphaFoldDB" id="A0A4R6SZ31"/>
<dbReference type="GO" id="GO:0016020">
    <property type="term" value="C:membrane"/>
    <property type="evidence" value="ECO:0007669"/>
    <property type="project" value="TreeGrafter"/>
</dbReference>
<keyword evidence="1" id="KW-1133">Transmembrane helix</keyword>
<feature type="transmembrane region" description="Helical" evidence="1">
    <location>
        <begin position="224"/>
        <end position="243"/>
    </location>
</feature>
<feature type="transmembrane region" description="Helical" evidence="1">
    <location>
        <begin position="81"/>
        <end position="103"/>
    </location>
</feature>
<dbReference type="PANTHER" id="PTHR23028:SF53">
    <property type="entry name" value="ACYL_TRANSF_3 DOMAIN-CONTAINING PROTEIN"/>
    <property type="match status" value="1"/>
</dbReference>
<name>A0A4R6SZ31_9SPHI</name>
<dbReference type="OrthoDB" id="290051at2"/>
<feature type="transmembrane region" description="Helical" evidence="1">
    <location>
        <begin position="294"/>
        <end position="313"/>
    </location>
</feature>
<dbReference type="GO" id="GO:0016747">
    <property type="term" value="F:acyltransferase activity, transferring groups other than amino-acyl groups"/>
    <property type="evidence" value="ECO:0007669"/>
    <property type="project" value="InterPro"/>
</dbReference>
<dbReference type="InterPro" id="IPR050879">
    <property type="entry name" value="Acyltransferase_3"/>
</dbReference>
<dbReference type="InterPro" id="IPR002656">
    <property type="entry name" value="Acyl_transf_3_dom"/>
</dbReference>
<reference evidence="3 4" key="1">
    <citation type="submission" date="2019-03" db="EMBL/GenBank/DDBJ databases">
        <title>Genomic Encyclopedia of Archaeal and Bacterial Type Strains, Phase II (KMG-II): from individual species to whole genera.</title>
        <authorList>
            <person name="Goeker M."/>
        </authorList>
    </citation>
    <scope>NUCLEOTIDE SEQUENCE [LARGE SCALE GENOMIC DNA]</scope>
    <source>
        <strain evidence="3 4">DSM 19035</strain>
    </source>
</reference>
<keyword evidence="4" id="KW-1185">Reference proteome</keyword>
<feature type="domain" description="Acyltransferase 3" evidence="2">
    <location>
        <begin position="15"/>
        <end position="342"/>
    </location>
</feature>
<dbReference type="Proteomes" id="UP000295620">
    <property type="component" value="Unassembled WGS sequence"/>
</dbReference>
<feature type="transmembrane region" description="Helical" evidence="1">
    <location>
        <begin position="255"/>
        <end position="274"/>
    </location>
</feature>